<dbReference type="Gramene" id="Solyc06g034232.1.1">
    <property type="protein sequence ID" value="Solyc06g034232.1.1"/>
    <property type="gene ID" value="Solyc06g034232.1"/>
</dbReference>
<sequence length="233" mass="27281">MEKKKSKIMVEREGNDVVTQDCLDRTLVSPKWRENFEKANVVNVDTEASDHAALIISIESSPRRKKKRFNYDKRRCENKERRRTNSIKGFQLDNGEWVLDPNEGSHTNGNRHITDNVVLAHEFLHLLKNKRRGKEKFMVMKLDMSKAYDRVEWNFVKEMLFKMGFDQIFVAWIMECVTSTTYRFNINGEIAGEIKPTRGLRQGDPLSPYLFLICAEGLSTLLKKAKKKFRFEA</sequence>
<reference evidence="2" key="2">
    <citation type="submission" date="2019-01" db="UniProtKB">
        <authorList>
            <consortium name="EnsemblPlants"/>
        </authorList>
    </citation>
    <scope>IDENTIFICATION</scope>
    <source>
        <strain evidence="2">cv. Heinz 1706</strain>
    </source>
</reference>
<dbReference type="PANTHER" id="PTHR46890">
    <property type="entry name" value="NON-LTR RETROLELEMENT REVERSE TRANSCRIPTASE-LIKE PROTEIN-RELATED"/>
    <property type="match status" value="1"/>
</dbReference>
<dbReference type="InterPro" id="IPR000477">
    <property type="entry name" value="RT_dom"/>
</dbReference>
<evidence type="ECO:0000313" key="3">
    <source>
        <dbReference type="Proteomes" id="UP000004994"/>
    </source>
</evidence>
<dbReference type="InterPro" id="IPR052343">
    <property type="entry name" value="Retrotransposon-Effector_Assoc"/>
</dbReference>
<evidence type="ECO:0000259" key="1">
    <source>
        <dbReference type="PROSITE" id="PS50878"/>
    </source>
</evidence>
<dbReference type="AlphaFoldDB" id="A0A3Q7GU38"/>
<name>A0A3Q7GU38_SOLLC</name>
<dbReference type="Proteomes" id="UP000004994">
    <property type="component" value="Chromosome 6"/>
</dbReference>
<dbReference type="PANTHER" id="PTHR46890:SF50">
    <property type="entry name" value="RNA-DIRECTED DNA POLYMERASE, EUKARYOTA, REVERSE TRANSCRIPTASE ZINC-BINDING DOMAIN PROTEIN-RELATED"/>
    <property type="match status" value="1"/>
</dbReference>
<feature type="domain" description="Reverse transcriptase" evidence="1">
    <location>
        <begin position="25"/>
        <end position="233"/>
    </location>
</feature>
<dbReference type="STRING" id="4081.A0A3Q7GU38"/>
<dbReference type="EnsemblPlants" id="Solyc06g034232.1.1">
    <property type="protein sequence ID" value="Solyc06g034232.1.1"/>
    <property type="gene ID" value="Solyc06g034232.1"/>
</dbReference>
<dbReference type="SUPFAM" id="SSF56672">
    <property type="entry name" value="DNA/RNA polymerases"/>
    <property type="match status" value="1"/>
</dbReference>
<dbReference type="PROSITE" id="PS50878">
    <property type="entry name" value="RT_POL"/>
    <property type="match status" value="1"/>
</dbReference>
<accession>A0A3Q7GU38</accession>
<organism evidence="2">
    <name type="scientific">Solanum lycopersicum</name>
    <name type="common">Tomato</name>
    <name type="synonym">Lycopersicon esculentum</name>
    <dbReference type="NCBI Taxonomy" id="4081"/>
    <lineage>
        <taxon>Eukaryota</taxon>
        <taxon>Viridiplantae</taxon>
        <taxon>Streptophyta</taxon>
        <taxon>Embryophyta</taxon>
        <taxon>Tracheophyta</taxon>
        <taxon>Spermatophyta</taxon>
        <taxon>Magnoliopsida</taxon>
        <taxon>eudicotyledons</taxon>
        <taxon>Gunneridae</taxon>
        <taxon>Pentapetalae</taxon>
        <taxon>asterids</taxon>
        <taxon>lamiids</taxon>
        <taxon>Solanales</taxon>
        <taxon>Solanaceae</taxon>
        <taxon>Solanoideae</taxon>
        <taxon>Solaneae</taxon>
        <taxon>Solanum</taxon>
        <taxon>Solanum subgen. Lycopersicon</taxon>
    </lineage>
</organism>
<protein>
    <recommendedName>
        <fullName evidence="1">Reverse transcriptase domain-containing protein</fullName>
    </recommendedName>
</protein>
<proteinExistence type="predicted"/>
<evidence type="ECO:0000313" key="2">
    <source>
        <dbReference type="EnsemblPlants" id="Solyc06g034232.1.1"/>
    </source>
</evidence>
<reference evidence="2" key="1">
    <citation type="journal article" date="2012" name="Nature">
        <title>The tomato genome sequence provides insights into fleshy fruit evolution.</title>
        <authorList>
            <consortium name="Tomato Genome Consortium"/>
        </authorList>
    </citation>
    <scope>NUCLEOTIDE SEQUENCE [LARGE SCALE GENOMIC DNA]</scope>
    <source>
        <strain evidence="2">cv. Heinz 1706</strain>
    </source>
</reference>
<dbReference type="InterPro" id="IPR043502">
    <property type="entry name" value="DNA/RNA_pol_sf"/>
</dbReference>
<keyword evidence="3" id="KW-1185">Reference proteome</keyword>
<dbReference type="Pfam" id="PF00078">
    <property type="entry name" value="RVT_1"/>
    <property type="match status" value="1"/>
</dbReference>
<dbReference type="InParanoid" id="A0A3Q7GU38"/>